<evidence type="ECO:0000313" key="1">
    <source>
        <dbReference type="EMBL" id="WMC89339.1"/>
    </source>
</evidence>
<gene>
    <name evidence="1" type="ORF">P7W03_28700</name>
</gene>
<dbReference type="RefSeq" id="WP_125772402.1">
    <property type="nucleotide sequence ID" value="NZ_CP121271.1"/>
</dbReference>
<proteinExistence type="predicted"/>
<reference evidence="1" key="1">
    <citation type="submission" date="2023-03" db="EMBL/GenBank/DDBJ databases">
        <title>Borrelidin-producing and root-colonizing Streptomyces rochei is a potent biopesticide for soil-borne oomycete-caused plant diseases.</title>
        <authorList>
            <person name="Zhou D."/>
            <person name="Wang X."/>
            <person name="Navarro-Munoz J.C."/>
            <person name="Li W."/>
            <person name="Li J."/>
            <person name="Jiu M."/>
            <person name="Deng S."/>
            <person name="Ye Y."/>
            <person name="Daly P."/>
            <person name="Wei L."/>
        </authorList>
    </citation>
    <scope>NUCLEOTIDE SEQUENCE</scope>
    <source>
        <strain evidence="1">JK1</strain>
    </source>
</reference>
<dbReference type="Gene3D" id="2.60.120.560">
    <property type="entry name" value="Exo-inulinase, domain 1"/>
    <property type="match status" value="1"/>
</dbReference>
<evidence type="ECO:0000313" key="2">
    <source>
        <dbReference type="Proteomes" id="UP001231701"/>
    </source>
</evidence>
<sequence>MPFFPLRGLVTNEYAFRHPHAPDARVDRNWTVTSGSLFGRWGCGWSGVPDSLSPDPASRLRTGSAVLRVVTVRTDFENVTVRGQFHLQRPGSTARTPPTDWDGGHLLLRYQSPQELYAVSFSRRDGAVTIKRKAPPTGTGEGVYTTLAKATSPFAYGACNRVAAQAATTGSCSVVLRLWMAGRLILQAEDTAPGRLAGPGAVGVRGDNTELLFHNLAAH</sequence>
<dbReference type="Proteomes" id="UP001231701">
    <property type="component" value="Chromosome"/>
</dbReference>
<name>A0AAX3ZQA7_STRRO</name>
<accession>A0AAX3ZQA7</accession>
<protein>
    <submittedName>
        <fullName evidence="1">Uncharacterized protein</fullName>
    </submittedName>
</protein>
<dbReference type="AlphaFoldDB" id="A0AAX3ZQA7"/>
<dbReference type="EMBL" id="CP121271">
    <property type="protein sequence ID" value="WMC89339.1"/>
    <property type="molecule type" value="Genomic_DNA"/>
</dbReference>
<dbReference type="GeneID" id="90946098"/>
<organism evidence="1 2">
    <name type="scientific">Streptomyces rochei</name>
    <name type="common">Streptomyces parvullus</name>
    <dbReference type="NCBI Taxonomy" id="1928"/>
    <lineage>
        <taxon>Bacteria</taxon>
        <taxon>Bacillati</taxon>
        <taxon>Actinomycetota</taxon>
        <taxon>Actinomycetes</taxon>
        <taxon>Kitasatosporales</taxon>
        <taxon>Streptomycetaceae</taxon>
        <taxon>Streptomyces</taxon>
        <taxon>Streptomyces rochei group</taxon>
    </lineage>
</organism>